<evidence type="ECO:0000313" key="2">
    <source>
        <dbReference type="Proteomes" id="UP000276133"/>
    </source>
</evidence>
<gene>
    <name evidence="1" type="ORF">BpHYR1_036139</name>
</gene>
<evidence type="ECO:0000313" key="1">
    <source>
        <dbReference type="EMBL" id="RNA31027.1"/>
    </source>
</evidence>
<organism evidence="1 2">
    <name type="scientific">Brachionus plicatilis</name>
    <name type="common">Marine rotifer</name>
    <name type="synonym">Brachionus muelleri</name>
    <dbReference type="NCBI Taxonomy" id="10195"/>
    <lineage>
        <taxon>Eukaryota</taxon>
        <taxon>Metazoa</taxon>
        <taxon>Spiralia</taxon>
        <taxon>Gnathifera</taxon>
        <taxon>Rotifera</taxon>
        <taxon>Eurotatoria</taxon>
        <taxon>Monogononta</taxon>
        <taxon>Pseudotrocha</taxon>
        <taxon>Ploima</taxon>
        <taxon>Brachionidae</taxon>
        <taxon>Brachionus</taxon>
    </lineage>
</organism>
<sequence>MSKCIIQTNYIKNFKIIVDCFFSYLTSLIFPKLMWHASAGKESKNSSIYDFSLFKQNAIPIKLIKIYAEAKARYSKIIIKLIFNLTSMMILKKSWQKTVQTIPKFNQER</sequence>
<name>A0A3M7S5V3_BRAPC</name>
<dbReference type="Proteomes" id="UP000276133">
    <property type="component" value="Unassembled WGS sequence"/>
</dbReference>
<comment type="caution">
    <text evidence="1">The sequence shown here is derived from an EMBL/GenBank/DDBJ whole genome shotgun (WGS) entry which is preliminary data.</text>
</comment>
<accession>A0A3M7S5V3</accession>
<dbReference type="AlphaFoldDB" id="A0A3M7S5V3"/>
<protein>
    <submittedName>
        <fullName evidence="1">Uncharacterized protein</fullName>
    </submittedName>
</protein>
<dbReference type="EMBL" id="REGN01002004">
    <property type="protein sequence ID" value="RNA31027.1"/>
    <property type="molecule type" value="Genomic_DNA"/>
</dbReference>
<reference evidence="1 2" key="1">
    <citation type="journal article" date="2018" name="Sci. Rep.">
        <title>Genomic signatures of local adaptation to the degree of environmental predictability in rotifers.</title>
        <authorList>
            <person name="Franch-Gras L."/>
            <person name="Hahn C."/>
            <person name="Garcia-Roger E.M."/>
            <person name="Carmona M.J."/>
            <person name="Serra M."/>
            <person name="Gomez A."/>
        </authorList>
    </citation>
    <scope>NUCLEOTIDE SEQUENCE [LARGE SCALE GENOMIC DNA]</scope>
    <source>
        <strain evidence="1">HYR1</strain>
    </source>
</reference>
<keyword evidence="2" id="KW-1185">Reference proteome</keyword>
<proteinExistence type="predicted"/>